<sequence length="129" mass="14531">MYSLYLCESSYTLVVSLGRLIYLSSLGTKDRSYFVAAKMPQLLEIFRHLRRGRICPFDSKDFIRLRLWPYATSKYDRPLAAKVSLPTPKGQSEYNGRPPDAKGSLAGPQGHSESNCRPEGPAKDCKTKI</sequence>
<comment type="caution">
    <text evidence="2">The sequence shown here is derived from an EMBL/GenBank/DDBJ whole genome shotgun (WGS) entry which is preliminary data.</text>
</comment>
<organism evidence="2 3">
    <name type="scientific">Meganyctiphanes norvegica</name>
    <name type="common">Northern krill</name>
    <name type="synonym">Thysanopoda norvegica</name>
    <dbReference type="NCBI Taxonomy" id="48144"/>
    <lineage>
        <taxon>Eukaryota</taxon>
        <taxon>Metazoa</taxon>
        <taxon>Ecdysozoa</taxon>
        <taxon>Arthropoda</taxon>
        <taxon>Crustacea</taxon>
        <taxon>Multicrustacea</taxon>
        <taxon>Malacostraca</taxon>
        <taxon>Eumalacostraca</taxon>
        <taxon>Eucarida</taxon>
        <taxon>Euphausiacea</taxon>
        <taxon>Euphausiidae</taxon>
        <taxon>Meganyctiphanes</taxon>
    </lineage>
</organism>
<keyword evidence="3" id="KW-1185">Reference proteome</keyword>
<reference evidence="2 3" key="1">
    <citation type="submission" date="2024-05" db="EMBL/GenBank/DDBJ databases">
        <authorList>
            <person name="Wallberg A."/>
        </authorList>
    </citation>
    <scope>NUCLEOTIDE SEQUENCE [LARGE SCALE GENOMIC DNA]</scope>
</reference>
<protein>
    <submittedName>
        <fullName evidence="2">Uncharacterized protein</fullName>
    </submittedName>
</protein>
<dbReference type="Proteomes" id="UP001497623">
    <property type="component" value="Unassembled WGS sequence"/>
</dbReference>
<evidence type="ECO:0000313" key="3">
    <source>
        <dbReference type="Proteomes" id="UP001497623"/>
    </source>
</evidence>
<feature type="region of interest" description="Disordered" evidence="1">
    <location>
        <begin position="82"/>
        <end position="129"/>
    </location>
</feature>
<gene>
    <name evidence="2" type="ORF">MNOR_LOCUS11323</name>
</gene>
<feature type="compositionally biased region" description="Basic and acidic residues" evidence="1">
    <location>
        <begin position="114"/>
        <end position="129"/>
    </location>
</feature>
<evidence type="ECO:0000313" key="2">
    <source>
        <dbReference type="EMBL" id="CAL4080579.1"/>
    </source>
</evidence>
<dbReference type="EMBL" id="CAXKWB010005925">
    <property type="protein sequence ID" value="CAL4080579.1"/>
    <property type="molecule type" value="Genomic_DNA"/>
</dbReference>
<evidence type="ECO:0000256" key="1">
    <source>
        <dbReference type="SAM" id="MobiDB-lite"/>
    </source>
</evidence>
<dbReference type="AlphaFoldDB" id="A0AAV2QHA7"/>
<name>A0AAV2QHA7_MEGNR</name>
<proteinExistence type="predicted"/>
<accession>A0AAV2QHA7</accession>